<name>A0A8S5PWS6_9CAUD</name>
<evidence type="ECO:0000313" key="1">
    <source>
        <dbReference type="EMBL" id="DAE11322.1"/>
    </source>
</evidence>
<dbReference type="EMBL" id="BK015530">
    <property type="protein sequence ID" value="DAE11322.1"/>
    <property type="molecule type" value="Genomic_DNA"/>
</dbReference>
<organism evidence="1">
    <name type="scientific">Myoviridae sp. ctq9w2</name>
    <dbReference type="NCBI Taxonomy" id="2825177"/>
    <lineage>
        <taxon>Viruses</taxon>
        <taxon>Duplodnaviria</taxon>
        <taxon>Heunggongvirae</taxon>
        <taxon>Uroviricota</taxon>
        <taxon>Caudoviricetes</taxon>
    </lineage>
</organism>
<protein>
    <submittedName>
        <fullName evidence="1">Antitoxin</fullName>
    </submittedName>
</protein>
<proteinExistence type="predicted"/>
<accession>A0A8S5PWS6</accession>
<dbReference type="GO" id="GO:0006355">
    <property type="term" value="P:regulation of DNA-templated transcription"/>
    <property type="evidence" value="ECO:0007669"/>
    <property type="project" value="InterPro"/>
</dbReference>
<sequence length="55" mass="6520">MKAKTEVISLRLTPEEKRRLEYCAEMMGITQTELLVRGINRYYDSVKETIKKLNQ</sequence>
<dbReference type="SUPFAM" id="SSF47598">
    <property type="entry name" value="Ribbon-helix-helix"/>
    <property type="match status" value="1"/>
</dbReference>
<reference evidence="1" key="1">
    <citation type="journal article" date="2021" name="Proc. Natl. Acad. Sci. U.S.A.">
        <title>A Catalog of Tens of Thousands of Viruses from Human Metagenomes Reveals Hidden Associations with Chronic Diseases.</title>
        <authorList>
            <person name="Tisza M.J."/>
            <person name="Buck C.B."/>
        </authorList>
    </citation>
    <scope>NUCLEOTIDE SEQUENCE</scope>
    <source>
        <strain evidence="1">Ctq9w2</strain>
    </source>
</reference>
<dbReference type="InterPro" id="IPR010985">
    <property type="entry name" value="Ribbon_hlx_hlx"/>
</dbReference>